<keyword evidence="3" id="KW-1185">Reference proteome</keyword>
<dbReference type="Pfam" id="PF11188">
    <property type="entry name" value="DUF2975"/>
    <property type="match status" value="1"/>
</dbReference>
<comment type="caution">
    <text evidence="2">The sequence shown here is derived from an EMBL/GenBank/DDBJ whole genome shotgun (WGS) entry which is preliminary data.</text>
</comment>
<accession>A0A0D0IKQ5</accession>
<keyword evidence="1" id="KW-1133">Transmembrane helix</keyword>
<feature type="transmembrane region" description="Helical" evidence="1">
    <location>
        <begin position="49"/>
        <end position="71"/>
    </location>
</feature>
<evidence type="ECO:0000313" key="3">
    <source>
        <dbReference type="Proteomes" id="UP000032120"/>
    </source>
</evidence>
<name>A0A0D0IKQ5_9MICO</name>
<feature type="transmembrane region" description="Helical" evidence="1">
    <location>
        <begin position="119"/>
        <end position="141"/>
    </location>
</feature>
<dbReference type="InterPro" id="IPR021354">
    <property type="entry name" value="DUF2975"/>
</dbReference>
<proteinExistence type="predicted"/>
<evidence type="ECO:0008006" key="4">
    <source>
        <dbReference type="Google" id="ProtNLM"/>
    </source>
</evidence>
<evidence type="ECO:0000256" key="1">
    <source>
        <dbReference type="SAM" id="Phobius"/>
    </source>
</evidence>
<feature type="transmembrane region" description="Helical" evidence="1">
    <location>
        <begin position="7"/>
        <end position="29"/>
    </location>
</feature>
<dbReference type="EMBL" id="JXSQ01000025">
    <property type="protein sequence ID" value="KIP51687.1"/>
    <property type="molecule type" value="Genomic_DNA"/>
</dbReference>
<dbReference type="AlphaFoldDB" id="A0A0D0IKQ5"/>
<gene>
    <name evidence="2" type="ORF">SD72_13790</name>
</gene>
<keyword evidence="1" id="KW-0472">Membrane</keyword>
<sequence>MPPARALVITTEVLLGVLFLVGVAAILLLPSLAGELAVSYPEYADLRVPLLATATVFTLLGLFAIVVVALLVRRIGIGAMLSRGSVRWVDLLGAALGCAAALVVVGFVVVSNGQAGSPFMALIQVLTCLALISLACVTRVLRSLLQNAIAMRAELDEVV</sequence>
<reference evidence="2 3" key="1">
    <citation type="submission" date="2015-01" db="EMBL/GenBank/DDBJ databases">
        <title>Draft genome sequence of Leucobacter komagatae strain VKM ST2845.</title>
        <authorList>
            <person name="Karlyshev A.V."/>
            <person name="Kudryashova E.B."/>
        </authorList>
    </citation>
    <scope>NUCLEOTIDE SEQUENCE [LARGE SCALE GENOMIC DNA]</scope>
    <source>
        <strain evidence="2 3">VKM ST2845</strain>
    </source>
</reference>
<organism evidence="2 3">
    <name type="scientific">Leucobacter komagatae</name>
    <dbReference type="NCBI Taxonomy" id="55969"/>
    <lineage>
        <taxon>Bacteria</taxon>
        <taxon>Bacillati</taxon>
        <taxon>Actinomycetota</taxon>
        <taxon>Actinomycetes</taxon>
        <taxon>Micrococcales</taxon>
        <taxon>Microbacteriaceae</taxon>
        <taxon>Leucobacter</taxon>
    </lineage>
</organism>
<evidence type="ECO:0000313" key="2">
    <source>
        <dbReference type="EMBL" id="KIP51687.1"/>
    </source>
</evidence>
<dbReference type="Proteomes" id="UP000032120">
    <property type="component" value="Unassembled WGS sequence"/>
</dbReference>
<keyword evidence="1" id="KW-0812">Transmembrane</keyword>
<feature type="transmembrane region" description="Helical" evidence="1">
    <location>
        <begin position="91"/>
        <end position="113"/>
    </location>
</feature>
<protein>
    <recommendedName>
        <fullName evidence="4">DUF2975 family protein</fullName>
    </recommendedName>
</protein>